<dbReference type="GO" id="GO:0005737">
    <property type="term" value="C:cytoplasm"/>
    <property type="evidence" value="ECO:0007669"/>
    <property type="project" value="TreeGrafter"/>
</dbReference>
<evidence type="ECO:0000256" key="3">
    <source>
        <dbReference type="ARBA" id="ARBA00023002"/>
    </source>
</evidence>
<feature type="binding site" evidence="5">
    <location>
        <position position="158"/>
    </location>
    <ligand>
        <name>Fe cation</name>
        <dbReference type="ChEBI" id="CHEBI:24875"/>
        <note>catalytic</note>
    </ligand>
</feature>
<dbReference type="InterPro" id="IPR027450">
    <property type="entry name" value="AlkB-like"/>
</dbReference>
<feature type="binding site" evidence="5">
    <location>
        <position position="160"/>
    </location>
    <ligand>
        <name>Fe cation</name>
        <dbReference type="ChEBI" id="CHEBI:24875"/>
        <note>catalytic</note>
    </ligand>
</feature>
<protein>
    <submittedName>
        <fullName evidence="7">Alpha-ketoglutarate-dependent dioxygenase AlkB</fullName>
    </submittedName>
</protein>
<dbReference type="KEGG" id="rama:IDM48_07445"/>
<keyword evidence="8" id="KW-1185">Reference proteome</keyword>
<dbReference type="Pfam" id="PF13532">
    <property type="entry name" value="2OG-FeII_Oxy_2"/>
    <property type="match status" value="1"/>
</dbReference>
<dbReference type="GO" id="GO:0035513">
    <property type="term" value="P:oxidative RNA demethylation"/>
    <property type="evidence" value="ECO:0007669"/>
    <property type="project" value="TreeGrafter"/>
</dbReference>
<dbReference type="PANTHER" id="PTHR16557:SF2">
    <property type="entry name" value="NUCLEIC ACID DIOXYGENASE ALKBH1"/>
    <property type="match status" value="1"/>
</dbReference>
<evidence type="ECO:0000313" key="7">
    <source>
        <dbReference type="EMBL" id="QNV39243.1"/>
    </source>
</evidence>
<evidence type="ECO:0000256" key="4">
    <source>
        <dbReference type="ARBA" id="ARBA00023004"/>
    </source>
</evidence>
<keyword evidence="1 5" id="KW-0479">Metal-binding</keyword>
<dbReference type="RefSeq" id="WP_190616754.1">
    <property type="nucleotide sequence ID" value="NZ_CP061538.1"/>
</dbReference>
<dbReference type="GO" id="GO:0035516">
    <property type="term" value="F:broad specificity oxidative DNA demethylase activity"/>
    <property type="evidence" value="ECO:0007669"/>
    <property type="project" value="TreeGrafter"/>
</dbReference>
<dbReference type="Gene3D" id="2.60.120.590">
    <property type="entry name" value="Alpha-ketoglutarate-dependent dioxygenase AlkB-like"/>
    <property type="match status" value="1"/>
</dbReference>
<dbReference type="GO" id="GO:0008198">
    <property type="term" value="F:ferrous iron binding"/>
    <property type="evidence" value="ECO:0007669"/>
    <property type="project" value="TreeGrafter"/>
</dbReference>
<comment type="cofactor">
    <cofactor evidence="5">
        <name>Fe(2+)</name>
        <dbReference type="ChEBI" id="CHEBI:29033"/>
    </cofactor>
    <text evidence="5">Binds 1 Fe(2+) ion per subunit.</text>
</comment>
<evidence type="ECO:0000256" key="2">
    <source>
        <dbReference type="ARBA" id="ARBA00022964"/>
    </source>
</evidence>
<dbReference type="SUPFAM" id="SSF51197">
    <property type="entry name" value="Clavaminate synthase-like"/>
    <property type="match status" value="1"/>
</dbReference>
<dbReference type="PROSITE" id="PS51471">
    <property type="entry name" value="FE2OG_OXY"/>
    <property type="match status" value="1"/>
</dbReference>
<dbReference type="AlphaFoldDB" id="A0A7H2BHU7"/>
<proteinExistence type="predicted"/>
<dbReference type="InterPro" id="IPR005123">
    <property type="entry name" value="Oxoglu/Fe-dep_dioxygenase_dom"/>
</dbReference>
<reference evidence="7 8" key="1">
    <citation type="submission" date="2020-09" db="EMBL/GenBank/DDBJ databases">
        <title>Investigation of environmental microbe.</title>
        <authorList>
            <person name="Ou Y."/>
            <person name="Kang Q."/>
        </authorList>
    </citation>
    <scope>NUCLEOTIDE SEQUENCE [LARGE SCALE GENOMIC DNA]</scope>
    <source>
        <strain evidence="7 8">KJZ-9</strain>
    </source>
</reference>
<evidence type="ECO:0000256" key="1">
    <source>
        <dbReference type="ARBA" id="ARBA00022723"/>
    </source>
</evidence>
<dbReference type="GO" id="GO:0035515">
    <property type="term" value="F:oxidative RNA demethylase activity"/>
    <property type="evidence" value="ECO:0007669"/>
    <property type="project" value="TreeGrafter"/>
</dbReference>
<accession>A0A7H2BHU7</accession>
<dbReference type="Proteomes" id="UP000516421">
    <property type="component" value="Chromosome"/>
</dbReference>
<dbReference type="InterPro" id="IPR004574">
    <property type="entry name" value="Alkb"/>
</dbReference>
<dbReference type="PANTHER" id="PTHR16557">
    <property type="entry name" value="ALKYLATED DNA REPAIR PROTEIN ALKB-RELATED"/>
    <property type="match status" value="1"/>
</dbReference>
<dbReference type="InterPro" id="IPR037151">
    <property type="entry name" value="AlkB-like_sf"/>
</dbReference>
<feature type="binding site" evidence="5">
    <location>
        <position position="214"/>
    </location>
    <ligand>
        <name>Fe cation</name>
        <dbReference type="ChEBI" id="CHEBI:24875"/>
        <note>catalytic</note>
    </ligand>
</feature>
<sequence>MPALFSDADLVRQPREIYPGCVHVPGWLSMNQQRFLVGEFFRWGQTTPEREGISRGIPPHSPEIYGKKMSVRLTSLGWHWSDYAYRNDAPEFGGAQPFAVPDWLQRMGRQALDAAYQPSTAPSWPAFDGPQHAEWVSSYCPDVALINYYAPHASMGMHQDKDERSSMPIVSVSMGNTGVFRAGNSENKNMPFEDILLASGDLIVFGGPSRFMYHGVPKILPDTSPAELNFPEGRINITLRQTGLSPAGN</sequence>
<evidence type="ECO:0000256" key="5">
    <source>
        <dbReference type="PIRSR" id="PIRSR604574-2"/>
    </source>
</evidence>
<evidence type="ECO:0000259" key="6">
    <source>
        <dbReference type="PROSITE" id="PS51471"/>
    </source>
</evidence>
<keyword evidence="3" id="KW-0560">Oxidoreductase</keyword>
<keyword evidence="4 5" id="KW-0408">Iron</keyword>
<keyword evidence="2 7" id="KW-0223">Dioxygenase</keyword>
<gene>
    <name evidence="7" type="ORF">IDM48_07445</name>
</gene>
<evidence type="ECO:0000313" key="8">
    <source>
        <dbReference type="Proteomes" id="UP000516421"/>
    </source>
</evidence>
<organism evidence="7 8">
    <name type="scientific">Rothia amarae</name>
    <dbReference type="NCBI Taxonomy" id="169480"/>
    <lineage>
        <taxon>Bacteria</taxon>
        <taxon>Bacillati</taxon>
        <taxon>Actinomycetota</taxon>
        <taxon>Actinomycetes</taxon>
        <taxon>Micrococcales</taxon>
        <taxon>Micrococcaceae</taxon>
        <taxon>Rothia</taxon>
    </lineage>
</organism>
<feature type="domain" description="Fe2OG dioxygenase" evidence="6">
    <location>
        <begin position="140"/>
        <end position="243"/>
    </location>
</feature>
<dbReference type="EMBL" id="CP061538">
    <property type="protein sequence ID" value="QNV39243.1"/>
    <property type="molecule type" value="Genomic_DNA"/>
</dbReference>
<name>A0A7H2BHU7_9MICC</name>